<dbReference type="AlphaFoldDB" id="A0A2S6GTB2"/>
<dbReference type="InterPro" id="IPR016039">
    <property type="entry name" value="Thiolase-like"/>
</dbReference>
<reference evidence="1 2" key="1">
    <citation type="submission" date="2018-02" db="EMBL/GenBank/DDBJ databases">
        <title>Genomic Encyclopedia of Archaeal and Bacterial Type Strains, Phase II (KMG-II): from individual species to whole genera.</title>
        <authorList>
            <person name="Goeker M."/>
        </authorList>
    </citation>
    <scope>NUCLEOTIDE SEQUENCE [LARGE SCALE GENOMIC DNA]</scope>
    <source>
        <strain evidence="1 2">YU 961-1</strain>
    </source>
</reference>
<dbReference type="Gene3D" id="3.40.47.10">
    <property type="match status" value="1"/>
</dbReference>
<dbReference type="EMBL" id="PTIX01000005">
    <property type="protein sequence ID" value="PPK68361.1"/>
    <property type="molecule type" value="Genomic_DNA"/>
</dbReference>
<evidence type="ECO:0000313" key="2">
    <source>
        <dbReference type="Proteomes" id="UP000239203"/>
    </source>
</evidence>
<evidence type="ECO:0008006" key="3">
    <source>
        <dbReference type="Google" id="ProtNLM"/>
    </source>
</evidence>
<dbReference type="Proteomes" id="UP000239203">
    <property type="component" value="Unassembled WGS sequence"/>
</dbReference>
<evidence type="ECO:0000313" key="1">
    <source>
        <dbReference type="EMBL" id="PPK68361.1"/>
    </source>
</evidence>
<dbReference type="SUPFAM" id="SSF53901">
    <property type="entry name" value="Thiolase-like"/>
    <property type="match status" value="1"/>
</dbReference>
<accession>A0A2S6GTB2</accession>
<protein>
    <recommendedName>
        <fullName evidence="3">Beta-ketoacyl synthase-like protein</fullName>
    </recommendedName>
</protein>
<proteinExistence type="predicted"/>
<gene>
    <name evidence="1" type="ORF">CLV40_10584</name>
</gene>
<sequence length="186" mass="18715">MSATLSPGQVTSPVLDRVVLAEAHWPASPADTPGSLPAIAGFVLSAFNPLVVEVAERCLRAHFGPPPAGRDGDRTAIVLASVRGDVTTADAVAAAVAAGTRVPPLLFFQSNPNAVLGHVAARWGLAGPVVCASPATEPGTDALACADLLFAAGEADRALVIVADLATGRGDNDQAVARLVTARGRA</sequence>
<dbReference type="GO" id="GO:0016746">
    <property type="term" value="F:acyltransferase activity"/>
    <property type="evidence" value="ECO:0007669"/>
    <property type="project" value="InterPro"/>
</dbReference>
<dbReference type="OrthoDB" id="3402212at2"/>
<organism evidence="1 2">
    <name type="scientific">Actinokineospora auranticolor</name>
    <dbReference type="NCBI Taxonomy" id="155976"/>
    <lineage>
        <taxon>Bacteria</taxon>
        <taxon>Bacillati</taxon>
        <taxon>Actinomycetota</taxon>
        <taxon>Actinomycetes</taxon>
        <taxon>Pseudonocardiales</taxon>
        <taxon>Pseudonocardiaceae</taxon>
        <taxon>Actinokineospora</taxon>
    </lineage>
</organism>
<comment type="caution">
    <text evidence="1">The sequence shown here is derived from an EMBL/GenBank/DDBJ whole genome shotgun (WGS) entry which is preliminary data.</text>
</comment>
<name>A0A2S6GTB2_9PSEU</name>
<keyword evidence="2" id="KW-1185">Reference proteome</keyword>